<feature type="domain" description="DUF7770" evidence="1">
    <location>
        <begin position="49"/>
        <end position="203"/>
    </location>
</feature>
<dbReference type="Proteomes" id="UP000184267">
    <property type="component" value="Unassembled WGS sequence"/>
</dbReference>
<protein>
    <recommendedName>
        <fullName evidence="1">DUF7770 domain-containing protein</fullName>
    </recommendedName>
</protein>
<accession>A0A1M2V1V5</accession>
<gene>
    <name evidence="2" type="ORF">TRAPUB_7967</name>
</gene>
<dbReference type="InterPro" id="IPR056672">
    <property type="entry name" value="DUF7770"/>
</dbReference>
<dbReference type="OrthoDB" id="3527137at2759"/>
<sequence>MDTIRYTQDPDLVFDTRYPEVNLRQGAHMYLDEAIAEVYLVCGNDVINDGNHWRIFFVLASASVADGRSIHIDMLKKNPGEPAHREYGEPPIGPDGSLHFVYKKYGVTTARFAFVDLPLSAVAGRVTVRMVLTMVVQKRMQYYRYSPGKNGCRFWMRTLIAELQNQGLLQSPAAMVAADQIINNVYSATGIFQPVEIEEGKFLDPNF</sequence>
<reference evidence="2 3" key="1">
    <citation type="submission" date="2016-10" db="EMBL/GenBank/DDBJ databases">
        <title>Genome sequence of the basidiomycete white-rot fungus Trametes pubescens.</title>
        <authorList>
            <person name="Makela M.R."/>
            <person name="Granchi Z."/>
            <person name="Peng M."/>
            <person name="De Vries R.P."/>
            <person name="Grigoriev I."/>
            <person name="Riley R."/>
            <person name="Hilden K."/>
        </authorList>
    </citation>
    <scope>NUCLEOTIDE SEQUENCE [LARGE SCALE GENOMIC DNA]</scope>
    <source>
        <strain evidence="2 3">FBCC735</strain>
    </source>
</reference>
<keyword evidence="3" id="KW-1185">Reference proteome</keyword>
<evidence type="ECO:0000259" key="1">
    <source>
        <dbReference type="Pfam" id="PF24968"/>
    </source>
</evidence>
<comment type="caution">
    <text evidence="2">The sequence shown here is derived from an EMBL/GenBank/DDBJ whole genome shotgun (WGS) entry which is preliminary data.</text>
</comment>
<evidence type="ECO:0000313" key="2">
    <source>
        <dbReference type="EMBL" id="OJT01571.1"/>
    </source>
</evidence>
<dbReference type="EMBL" id="MNAD01001731">
    <property type="protein sequence ID" value="OJT01571.1"/>
    <property type="molecule type" value="Genomic_DNA"/>
</dbReference>
<name>A0A1M2V1V5_TRAPU</name>
<dbReference type="Pfam" id="PF24968">
    <property type="entry name" value="DUF7770"/>
    <property type="match status" value="1"/>
</dbReference>
<proteinExistence type="predicted"/>
<dbReference type="AlphaFoldDB" id="A0A1M2V1V5"/>
<organism evidence="2 3">
    <name type="scientific">Trametes pubescens</name>
    <name type="common">White-rot fungus</name>
    <dbReference type="NCBI Taxonomy" id="154538"/>
    <lineage>
        <taxon>Eukaryota</taxon>
        <taxon>Fungi</taxon>
        <taxon>Dikarya</taxon>
        <taxon>Basidiomycota</taxon>
        <taxon>Agaricomycotina</taxon>
        <taxon>Agaricomycetes</taxon>
        <taxon>Polyporales</taxon>
        <taxon>Polyporaceae</taxon>
        <taxon>Trametes</taxon>
    </lineage>
</organism>
<evidence type="ECO:0000313" key="3">
    <source>
        <dbReference type="Proteomes" id="UP000184267"/>
    </source>
</evidence>